<protein>
    <recommendedName>
        <fullName evidence="6">Integrase catalytic domain-containing protein</fullName>
    </recommendedName>
</protein>
<comment type="caution">
    <text evidence="7">The sequence shown here is derived from an EMBL/GenBank/DDBJ whole genome shotgun (WGS) entry which is preliminary data.</text>
</comment>
<keyword evidence="4" id="KW-0378">Hydrolase</keyword>
<dbReference type="InterPro" id="IPR001584">
    <property type="entry name" value="Integrase_cat-core"/>
</dbReference>
<sequence>MAGSSDPPGGSGKDDQVNFDDPLFVHPSDNTVTTIITIKLTGNENFRLWRSSMSRALKARNKLGFVDGTCKKSSVDESKQIKWDRANAVVCSWLLSSVSDSIYQSQAYSDIAEDVWNSLFETYNKSDGSVVFNIHQQINNFKQNGISLSDYFNRLDSLWKEFDGLTSLTECTCEAAVKQKDHSNLMKLMQFLSGLDDSYSQVKSHILLMEPLPSVKIAFSILSREESLQRNGSLGSLLSSQASSKSQSTAFNSRFNNKFNSNSFNKNKSQIVRCKNCGVKGHSIDKCYKIIGYPKDFKKKNDFNGQKSFSVNSATTSSGSSSVSNSTDSVGESEFHQLTKEQYIKFLQLINDKQVNEEASASANMAGTCLFQAFSSSVNNQKWIVDSGANQHMIAFESLLHDTVDVSQLNLLVSHPNGTSAKIEKIGNMNMTNSLTLFDVFVVPDFNVNLLSVHKVCKDSNCEVIFNEHGCKIQGLHSKVMVGNGRESGGLYYMNSEPSGNSLRVNNSSSFCCVSKLTWHNRLGHPSDQALLSLKQKLSFENNVLPPCDVCHKAKQTRESFPVSQHVTSGLGELVHLDVWGPYRVTTVEGFRYFLTIVDDFTRATWVYLLKSKDEVYESVMLFFNILLNQFEVKIKTVRSDNGTEFLNNKMRHLFESKGIIHQTSCVHTPQQNGVVERKHRHILNVARSLIFQSGLPLKYWGEAVLTSVFLINRTPTSVLKGASPYELVYKSSPVFDRLRVFGCLCFATKLNNLDKFSERADKCVFLGYSSDKKGYKVLSLDSNLVFVSRDVKFYESVFPFKLKSSSITNKYNDPLSSSDPFSYDDSLYSSSLLDNSRVDNLRDVHQRNGASADQYLDETNLFDVSNQTGEAHVPSSGEMFPSTSTMSEESGQDNTNSLESDQSIRTTRSGRTVHLPAKFSDYIVEGKHKFGIEKTVNYSLLDNENLCFVSNLNKTVEPKNYSEAALDTNWIKAMNDEMEALYRNNTWEITDLPKGRKPIGCRWIYKIKYKANGEIERFKARLVAKGYSQHEGIDYEETFSPVAKMVSVRVVLSLAVHSSWPLFQLDVNNAFLYGDLSEDVYMSQPEGYHSKGDIRVCKLIKSLYGLKQAPRKWNEKLCHSLSIFGFKQSMNDYSIFVRNHENTVVILLVYVDDIIITGNSNAELENVKKFLKSQFFIKDLGELKYFLGIEVIKTDKGICLNQRKYCLELLHEFGMLGCKPVKTPLETNLVLKKESDLDKSDCVVNITEFQKLIGKLICLTMTRPDISYDVHILSQYMHKPHKSHLKVAFRLLRYLKNCPDWAKCLFSRRSVTGFLVYFGNSLVSWKSKKQSTVSRSSTESEYRALVNVFCDNESAIKLALNPVFHEKTKHFEIDLHFIHEKIEKGILKINKISSLNQNADILTKSLSISQHEYISSRLGMIDRWCVRCHHPELFSLQAGVPETQTETLTDWDLIPYIEPKSEADIGPKSEANWDLVPYIESKSEADIGPKSEANWDLVPYIEPKSEADIGPKSEANWDLAPYIEPKSEADIGPEPEAD</sequence>
<dbReference type="Pfam" id="PF22936">
    <property type="entry name" value="Pol_BBD"/>
    <property type="match status" value="1"/>
</dbReference>
<dbReference type="SUPFAM" id="SSF56672">
    <property type="entry name" value="DNA/RNA polymerases"/>
    <property type="match status" value="1"/>
</dbReference>
<feature type="domain" description="Integrase catalytic" evidence="6">
    <location>
        <begin position="558"/>
        <end position="733"/>
    </location>
</feature>
<dbReference type="PANTHER" id="PTHR42648:SF24">
    <property type="entry name" value="INTEGRASE CATALYTIC DOMAIN-CONTAINING PROTEIN"/>
    <property type="match status" value="1"/>
</dbReference>
<feature type="region of interest" description="Disordered" evidence="5">
    <location>
        <begin position="1507"/>
        <end position="1539"/>
    </location>
</feature>
<evidence type="ECO:0000256" key="4">
    <source>
        <dbReference type="ARBA" id="ARBA00022801"/>
    </source>
</evidence>
<reference evidence="7 8" key="1">
    <citation type="journal article" date="2017" name="Nat. Commun.">
        <title>Genome assembly with in vitro proximity ligation data and whole-genome triplication in lettuce.</title>
        <authorList>
            <person name="Reyes-Chin-Wo S."/>
            <person name="Wang Z."/>
            <person name="Yang X."/>
            <person name="Kozik A."/>
            <person name="Arikit S."/>
            <person name="Song C."/>
            <person name="Xia L."/>
            <person name="Froenicke L."/>
            <person name="Lavelle D.O."/>
            <person name="Truco M.J."/>
            <person name="Xia R."/>
            <person name="Zhu S."/>
            <person name="Xu C."/>
            <person name="Xu H."/>
            <person name="Xu X."/>
            <person name="Cox K."/>
            <person name="Korf I."/>
            <person name="Meyers B.C."/>
            <person name="Michelmore R.W."/>
        </authorList>
    </citation>
    <scope>NUCLEOTIDE SEQUENCE [LARGE SCALE GENOMIC DNA]</scope>
    <source>
        <strain evidence="8">cv. Salinas</strain>
        <tissue evidence="7">Seedlings</tissue>
    </source>
</reference>
<dbReference type="GO" id="GO:0006508">
    <property type="term" value="P:proteolysis"/>
    <property type="evidence" value="ECO:0007669"/>
    <property type="project" value="UniProtKB-KW"/>
</dbReference>
<evidence type="ECO:0000259" key="6">
    <source>
        <dbReference type="PROSITE" id="PS50994"/>
    </source>
</evidence>
<dbReference type="InterPro" id="IPR054722">
    <property type="entry name" value="PolX-like_BBD"/>
</dbReference>
<feature type="region of interest" description="Disordered" evidence="5">
    <location>
        <begin position="869"/>
        <end position="908"/>
    </location>
</feature>
<dbReference type="InterPro" id="IPR057670">
    <property type="entry name" value="SH3_retrovirus"/>
</dbReference>
<feature type="compositionally biased region" description="Polar residues" evidence="5">
    <location>
        <begin position="882"/>
        <end position="908"/>
    </location>
</feature>
<proteinExistence type="predicted"/>
<dbReference type="PANTHER" id="PTHR42648">
    <property type="entry name" value="TRANSPOSASE, PUTATIVE-RELATED"/>
    <property type="match status" value="1"/>
</dbReference>
<dbReference type="GO" id="GO:0003676">
    <property type="term" value="F:nucleic acid binding"/>
    <property type="evidence" value="ECO:0007669"/>
    <property type="project" value="InterPro"/>
</dbReference>
<name>A0A9R1VNY4_LACSA</name>
<dbReference type="InterPro" id="IPR036397">
    <property type="entry name" value="RNaseH_sf"/>
</dbReference>
<evidence type="ECO:0000313" key="7">
    <source>
        <dbReference type="EMBL" id="KAJ0208799.1"/>
    </source>
</evidence>
<dbReference type="GO" id="GO:0004190">
    <property type="term" value="F:aspartic-type endopeptidase activity"/>
    <property type="evidence" value="ECO:0007669"/>
    <property type="project" value="UniProtKB-KW"/>
</dbReference>
<gene>
    <name evidence="7" type="ORF">LSAT_V11C400227270</name>
</gene>
<evidence type="ECO:0000256" key="2">
    <source>
        <dbReference type="ARBA" id="ARBA00022723"/>
    </source>
</evidence>
<dbReference type="PROSITE" id="PS50994">
    <property type="entry name" value="INTEGRASE"/>
    <property type="match status" value="1"/>
</dbReference>
<dbReference type="Gene3D" id="3.30.420.10">
    <property type="entry name" value="Ribonuclease H-like superfamily/Ribonuclease H"/>
    <property type="match status" value="1"/>
</dbReference>
<dbReference type="InterPro" id="IPR012337">
    <property type="entry name" value="RNaseH-like_sf"/>
</dbReference>
<dbReference type="CDD" id="cd09272">
    <property type="entry name" value="RNase_HI_RT_Ty1"/>
    <property type="match status" value="1"/>
</dbReference>
<evidence type="ECO:0000313" key="8">
    <source>
        <dbReference type="Proteomes" id="UP000235145"/>
    </source>
</evidence>
<dbReference type="Pfam" id="PF00665">
    <property type="entry name" value="rve"/>
    <property type="match status" value="1"/>
</dbReference>
<dbReference type="SUPFAM" id="SSF53098">
    <property type="entry name" value="Ribonuclease H-like"/>
    <property type="match status" value="1"/>
</dbReference>
<dbReference type="InterPro" id="IPR025724">
    <property type="entry name" value="GAG-pre-integrase_dom"/>
</dbReference>
<dbReference type="InterPro" id="IPR029472">
    <property type="entry name" value="Copia-like_N"/>
</dbReference>
<dbReference type="GO" id="GO:0046872">
    <property type="term" value="F:metal ion binding"/>
    <property type="evidence" value="ECO:0007669"/>
    <property type="project" value="UniProtKB-KW"/>
</dbReference>
<dbReference type="Pfam" id="PF07727">
    <property type="entry name" value="RVT_2"/>
    <property type="match status" value="1"/>
</dbReference>
<evidence type="ECO:0000256" key="5">
    <source>
        <dbReference type="SAM" id="MobiDB-lite"/>
    </source>
</evidence>
<dbReference type="InterPro" id="IPR043502">
    <property type="entry name" value="DNA/RNA_pol_sf"/>
</dbReference>
<organism evidence="7 8">
    <name type="scientific">Lactuca sativa</name>
    <name type="common">Garden lettuce</name>
    <dbReference type="NCBI Taxonomy" id="4236"/>
    <lineage>
        <taxon>Eukaryota</taxon>
        <taxon>Viridiplantae</taxon>
        <taxon>Streptophyta</taxon>
        <taxon>Embryophyta</taxon>
        <taxon>Tracheophyta</taxon>
        <taxon>Spermatophyta</taxon>
        <taxon>Magnoliopsida</taxon>
        <taxon>eudicotyledons</taxon>
        <taxon>Gunneridae</taxon>
        <taxon>Pentapetalae</taxon>
        <taxon>asterids</taxon>
        <taxon>campanulids</taxon>
        <taxon>Asterales</taxon>
        <taxon>Asteraceae</taxon>
        <taxon>Cichorioideae</taxon>
        <taxon>Cichorieae</taxon>
        <taxon>Lactucinae</taxon>
        <taxon>Lactuca</taxon>
    </lineage>
</organism>
<keyword evidence="2" id="KW-0479">Metal-binding</keyword>
<dbReference type="Pfam" id="PF25597">
    <property type="entry name" value="SH3_retrovirus"/>
    <property type="match status" value="1"/>
</dbReference>
<feature type="region of interest" description="Disordered" evidence="5">
    <location>
        <begin position="1"/>
        <end position="20"/>
    </location>
</feature>
<keyword evidence="8" id="KW-1185">Reference proteome</keyword>
<evidence type="ECO:0000256" key="1">
    <source>
        <dbReference type="ARBA" id="ARBA00022670"/>
    </source>
</evidence>
<dbReference type="Proteomes" id="UP000235145">
    <property type="component" value="Unassembled WGS sequence"/>
</dbReference>
<dbReference type="GO" id="GO:0015074">
    <property type="term" value="P:DNA integration"/>
    <property type="evidence" value="ECO:0007669"/>
    <property type="project" value="InterPro"/>
</dbReference>
<dbReference type="Pfam" id="PF14244">
    <property type="entry name" value="Retrotran_gag_3"/>
    <property type="match status" value="1"/>
</dbReference>
<accession>A0A9R1VNY4</accession>
<dbReference type="InterPro" id="IPR039537">
    <property type="entry name" value="Retrotran_Ty1/copia-like"/>
</dbReference>
<keyword evidence="3" id="KW-0064">Aspartyl protease</keyword>
<dbReference type="Pfam" id="PF13976">
    <property type="entry name" value="gag_pre-integrs"/>
    <property type="match status" value="1"/>
</dbReference>
<dbReference type="InterPro" id="IPR013103">
    <property type="entry name" value="RVT_2"/>
</dbReference>
<dbReference type="EMBL" id="NBSK02000004">
    <property type="protein sequence ID" value="KAJ0208799.1"/>
    <property type="molecule type" value="Genomic_DNA"/>
</dbReference>
<keyword evidence="1" id="KW-0645">Protease</keyword>
<evidence type="ECO:0000256" key="3">
    <source>
        <dbReference type="ARBA" id="ARBA00022750"/>
    </source>
</evidence>